<evidence type="ECO:0000313" key="11">
    <source>
        <dbReference type="EMBL" id="KDR35546.1"/>
    </source>
</evidence>
<evidence type="ECO:0000256" key="5">
    <source>
        <dbReference type="ARBA" id="ARBA00022692"/>
    </source>
</evidence>
<dbReference type="Proteomes" id="UP000027439">
    <property type="component" value="Unassembled WGS sequence"/>
</dbReference>
<evidence type="ECO:0000256" key="4">
    <source>
        <dbReference type="ARBA" id="ARBA00022519"/>
    </source>
</evidence>
<protein>
    <submittedName>
        <fullName evidence="11">ABC transporter permease</fullName>
    </submittedName>
</protein>
<gene>
    <name evidence="11" type="ORF">BG57_27250</name>
    <name evidence="10" type="ORF">GCM10010985_40690</name>
</gene>
<evidence type="ECO:0000313" key="12">
    <source>
        <dbReference type="Proteomes" id="UP000027439"/>
    </source>
</evidence>
<dbReference type="CDD" id="cd06261">
    <property type="entry name" value="TM_PBP2"/>
    <property type="match status" value="1"/>
</dbReference>
<keyword evidence="5 8" id="KW-0812">Transmembrane</keyword>
<evidence type="ECO:0000256" key="2">
    <source>
        <dbReference type="ARBA" id="ARBA00022448"/>
    </source>
</evidence>
<name>A0A069PDZ8_9BURK</name>
<dbReference type="Pfam" id="PF00528">
    <property type="entry name" value="BPD_transp_1"/>
    <property type="match status" value="1"/>
</dbReference>
<feature type="transmembrane region" description="Helical" evidence="8">
    <location>
        <begin position="130"/>
        <end position="150"/>
    </location>
</feature>
<keyword evidence="4" id="KW-0997">Cell inner membrane</keyword>
<feature type="domain" description="ABC transmembrane type-1" evidence="9">
    <location>
        <begin position="62"/>
        <end position="250"/>
    </location>
</feature>
<keyword evidence="6 8" id="KW-1133">Transmembrane helix</keyword>
<evidence type="ECO:0000259" key="9">
    <source>
        <dbReference type="PROSITE" id="PS50928"/>
    </source>
</evidence>
<feature type="transmembrane region" description="Helical" evidence="8">
    <location>
        <begin position="68"/>
        <end position="88"/>
    </location>
</feature>
<keyword evidence="7 8" id="KW-0472">Membrane</keyword>
<evidence type="ECO:0000256" key="1">
    <source>
        <dbReference type="ARBA" id="ARBA00004429"/>
    </source>
</evidence>
<reference evidence="10" key="4">
    <citation type="submission" date="2024-05" db="EMBL/GenBank/DDBJ databases">
        <authorList>
            <person name="Sun Q."/>
            <person name="Zhou Y."/>
        </authorList>
    </citation>
    <scope>NUCLEOTIDE SEQUENCE</scope>
    <source>
        <strain evidence="10">CGMCC 1.11013</strain>
    </source>
</reference>
<dbReference type="Gene3D" id="1.10.3720.10">
    <property type="entry name" value="MetI-like"/>
    <property type="match status" value="1"/>
</dbReference>
<dbReference type="PANTHER" id="PTHR43357:SF4">
    <property type="entry name" value="INNER MEMBRANE ABC TRANSPORTER PERMEASE PROTEIN YDCV"/>
    <property type="match status" value="1"/>
</dbReference>
<dbReference type="Proteomes" id="UP000597138">
    <property type="component" value="Unassembled WGS sequence"/>
</dbReference>
<reference evidence="13" key="3">
    <citation type="journal article" date="2019" name="Int. J. Syst. Evol. Microbiol.">
        <title>The Global Catalogue of Microorganisms (GCM) 10K type strain sequencing project: providing services to taxonomists for standard genome sequencing and annotation.</title>
        <authorList>
            <consortium name="The Broad Institute Genomics Platform"/>
            <consortium name="The Broad Institute Genome Sequencing Center for Infectious Disease"/>
            <person name="Wu L."/>
            <person name="Ma J."/>
        </authorList>
    </citation>
    <scope>NUCLEOTIDE SEQUENCE [LARGE SCALE GENOMIC DNA]</scope>
    <source>
        <strain evidence="13">CGMCC 1.11013</strain>
    </source>
</reference>
<organism evidence="11 12">
    <name type="scientific">Caballeronia grimmiae</name>
    <dbReference type="NCBI Taxonomy" id="1071679"/>
    <lineage>
        <taxon>Bacteria</taxon>
        <taxon>Pseudomonadati</taxon>
        <taxon>Pseudomonadota</taxon>
        <taxon>Betaproteobacteria</taxon>
        <taxon>Burkholderiales</taxon>
        <taxon>Burkholderiaceae</taxon>
        <taxon>Caballeronia</taxon>
    </lineage>
</organism>
<feature type="transmembrane region" description="Helical" evidence="8">
    <location>
        <begin position="9"/>
        <end position="31"/>
    </location>
</feature>
<dbReference type="GO" id="GO:0055085">
    <property type="term" value="P:transmembrane transport"/>
    <property type="evidence" value="ECO:0007669"/>
    <property type="project" value="InterPro"/>
</dbReference>
<evidence type="ECO:0000313" key="13">
    <source>
        <dbReference type="Proteomes" id="UP000597138"/>
    </source>
</evidence>
<reference evidence="10" key="1">
    <citation type="journal article" date="2014" name="Int. J. Syst. Evol. Microbiol.">
        <title>Complete genome of a new Firmicutes species belonging to the dominant human colonic microbiota ('Ruminococcus bicirculans') reveals two chromosomes and a selective capacity to utilize plant glucans.</title>
        <authorList>
            <consortium name="NISC Comparative Sequencing Program"/>
            <person name="Wegmann U."/>
            <person name="Louis P."/>
            <person name="Goesmann A."/>
            <person name="Henrissat B."/>
            <person name="Duncan S.H."/>
            <person name="Flint H.J."/>
        </authorList>
    </citation>
    <scope>NUCLEOTIDE SEQUENCE</scope>
    <source>
        <strain evidence="10">CGMCC 1.11013</strain>
    </source>
</reference>
<evidence type="ECO:0000256" key="8">
    <source>
        <dbReference type="RuleBase" id="RU363032"/>
    </source>
</evidence>
<dbReference type="PROSITE" id="PS50928">
    <property type="entry name" value="ABC_TM1"/>
    <property type="match status" value="1"/>
</dbReference>
<dbReference type="EMBL" id="JFHE01000006">
    <property type="protein sequence ID" value="KDR35546.1"/>
    <property type="molecule type" value="Genomic_DNA"/>
</dbReference>
<evidence type="ECO:0000256" key="7">
    <source>
        <dbReference type="ARBA" id="ARBA00023136"/>
    </source>
</evidence>
<keyword evidence="2 8" id="KW-0813">Transport</keyword>
<comment type="similarity">
    <text evidence="8">Belongs to the binding-protein-dependent transport system permease family.</text>
</comment>
<reference evidence="11 12" key="2">
    <citation type="submission" date="2014-03" db="EMBL/GenBank/DDBJ databases">
        <title>Draft Genome Sequences of Four Burkholderia Strains.</title>
        <authorList>
            <person name="Liu X.Y."/>
            <person name="Li C.X."/>
            <person name="Xu J.H."/>
        </authorList>
    </citation>
    <scope>NUCLEOTIDE SEQUENCE [LARGE SCALE GENOMIC DNA]</scope>
    <source>
        <strain evidence="11 12">R27</strain>
    </source>
</reference>
<dbReference type="InterPro" id="IPR035906">
    <property type="entry name" value="MetI-like_sf"/>
</dbReference>
<dbReference type="InterPro" id="IPR000515">
    <property type="entry name" value="MetI-like"/>
</dbReference>
<comment type="subcellular location">
    <subcellularLocation>
        <location evidence="1">Cell inner membrane</location>
        <topology evidence="1">Multi-pass membrane protein</topology>
    </subcellularLocation>
    <subcellularLocation>
        <location evidence="8">Cell membrane</location>
        <topology evidence="8">Multi-pass membrane protein</topology>
    </subcellularLocation>
</comment>
<proteinExistence type="inferred from homology"/>
<dbReference type="eggNOG" id="COG1177">
    <property type="taxonomic scope" value="Bacteria"/>
</dbReference>
<keyword evidence="13" id="KW-1185">Reference proteome</keyword>
<dbReference type="AlphaFoldDB" id="A0A069PDZ8"/>
<comment type="caution">
    <text evidence="11">The sequence shown here is derived from an EMBL/GenBank/DDBJ whole genome shotgun (WGS) entry which is preliminary data.</text>
</comment>
<accession>A0A069PDZ8</accession>
<evidence type="ECO:0000256" key="3">
    <source>
        <dbReference type="ARBA" id="ARBA00022475"/>
    </source>
</evidence>
<keyword evidence="3" id="KW-1003">Cell membrane</keyword>
<feature type="transmembrane region" description="Helical" evidence="8">
    <location>
        <begin position="231"/>
        <end position="250"/>
    </location>
</feature>
<dbReference type="EMBL" id="BMEG01000007">
    <property type="protein sequence ID" value="GGD82084.1"/>
    <property type="molecule type" value="Genomic_DNA"/>
</dbReference>
<dbReference type="OrthoDB" id="9178195at2"/>
<evidence type="ECO:0000313" key="10">
    <source>
        <dbReference type="EMBL" id="GGD82084.1"/>
    </source>
</evidence>
<dbReference type="SUPFAM" id="SSF161098">
    <property type="entry name" value="MetI-like"/>
    <property type="match status" value="1"/>
</dbReference>
<sequence>MKQNGILGLVYNAFFLSFIIAPLAVVMLVAFTDKGFISMPFEGASLRWFRAIIENGDIVAAFWLSVRLAFAAATIGVLLAVPAALAIARYRFPGRAALTSFFLSPMMIPAVVLGIAFLRFLSLLHLSGSFWSLVCAHVIIVLPYALRLALSSAVGLDRDAERAALSCGASRFTAFRRVVLPMIRTGVAGGWVLSFIQSFDELTMTIFVATPGTTTLPVAMYNQIAQTIDPLVASVSAVLIVGTVLLMVLLDRMVGLDRILIGEAR</sequence>
<dbReference type="RefSeq" id="WP_035962510.1">
    <property type="nucleotide sequence ID" value="NZ_BMEG01000007.1"/>
</dbReference>
<feature type="transmembrane region" description="Helical" evidence="8">
    <location>
        <begin position="100"/>
        <end position="124"/>
    </location>
</feature>
<dbReference type="PANTHER" id="PTHR43357">
    <property type="entry name" value="INNER MEMBRANE ABC TRANSPORTER PERMEASE PROTEIN YDCV"/>
    <property type="match status" value="1"/>
</dbReference>
<dbReference type="STRING" id="1071679.BG57_27250"/>
<dbReference type="GO" id="GO:0005886">
    <property type="term" value="C:plasma membrane"/>
    <property type="evidence" value="ECO:0007669"/>
    <property type="project" value="UniProtKB-SubCell"/>
</dbReference>
<evidence type="ECO:0000256" key="6">
    <source>
        <dbReference type="ARBA" id="ARBA00022989"/>
    </source>
</evidence>